<evidence type="ECO:0008006" key="3">
    <source>
        <dbReference type="Google" id="ProtNLM"/>
    </source>
</evidence>
<evidence type="ECO:0000313" key="1">
    <source>
        <dbReference type="EMBL" id="KAJ9167355.1"/>
    </source>
</evidence>
<gene>
    <name evidence="1" type="ORF">P3X46_022016</name>
</gene>
<name>A0ABQ9LIP8_HEVBR</name>
<dbReference type="Proteomes" id="UP001174677">
    <property type="component" value="Chromosome 12"/>
</dbReference>
<dbReference type="EMBL" id="JARPOI010000012">
    <property type="protein sequence ID" value="KAJ9167355.1"/>
    <property type="molecule type" value="Genomic_DNA"/>
</dbReference>
<comment type="caution">
    <text evidence="1">The sequence shown here is derived from an EMBL/GenBank/DDBJ whole genome shotgun (WGS) entry which is preliminary data.</text>
</comment>
<organism evidence="1 2">
    <name type="scientific">Hevea brasiliensis</name>
    <name type="common">Para rubber tree</name>
    <name type="synonym">Siphonia brasiliensis</name>
    <dbReference type="NCBI Taxonomy" id="3981"/>
    <lineage>
        <taxon>Eukaryota</taxon>
        <taxon>Viridiplantae</taxon>
        <taxon>Streptophyta</taxon>
        <taxon>Embryophyta</taxon>
        <taxon>Tracheophyta</taxon>
        <taxon>Spermatophyta</taxon>
        <taxon>Magnoliopsida</taxon>
        <taxon>eudicotyledons</taxon>
        <taxon>Gunneridae</taxon>
        <taxon>Pentapetalae</taxon>
        <taxon>rosids</taxon>
        <taxon>fabids</taxon>
        <taxon>Malpighiales</taxon>
        <taxon>Euphorbiaceae</taxon>
        <taxon>Crotonoideae</taxon>
        <taxon>Micrandreae</taxon>
        <taxon>Hevea</taxon>
    </lineage>
</organism>
<evidence type="ECO:0000313" key="2">
    <source>
        <dbReference type="Proteomes" id="UP001174677"/>
    </source>
</evidence>
<proteinExistence type="predicted"/>
<reference evidence="1 2" key="1">
    <citation type="journal article" date="2023" name="Plant Biotechnol. J.">
        <title>Chromosome-level wild Hevea brasiliensis genome provides new tools for genomic-assisted breeding and valuable loci to elevate rubber yield.</title>
        <authorList>
            <person name="Cheng H."/>
            <person name="Song X."/>
            <person name="Hu Y."/>
            <person name="Wu T."/>
            <person name="Yang Q."/>
            <person name="An Z."/>
            <person name="Feng S."/>
            <person name="Deng Z."/>
            <person name="Wu W."/>
            <person name="Zeng X."/>
            <person name="Tu M."/>
            <person name="Wang X."/>
            <person name="Huang H."/>
        </authorList>
    </citation>
    <scope>NUCLEOTIDE SEQUENCE [LARGE SCALE GENOMIC DNA]</scope>
    <source>
        <strain evidence="1">MT/VB/25A 57/8</strain>
    </source>
</reference>
<keyword evidence="2" id="KW-1185">Reference proteome</keyword>
<accession>A0ABQ9LIP8</accession>
<sequence length="131" mass="15331">MLFLFDDANSPSYSVSVMPIVPYAKPFFDISKFEVFAGHNFKRWQEQIYSILNVHDAAAALIDPKPIWEMTKEKDNKMRINEYHKLLEDLRAEKIMLFKSDMIVLTKNSVFEDKGYCNQGLFCTQCFSNNE</sequence>
<protein>
    <recommendedName>
        <fullName evidence="3">Retrotransposon Copia-like N-terminal domain-containing protein</fullName>
    </recommendedName>
</protein>